<dbReference type="GeneID" id="5488432"/>
<dbReference type="STRING" id="665079.A7EMW2"/>
<dbReference type="PROSITE" id="PS51831">
    <property type="entry name" value="HD"/>
    <property type="match status" value="1"/>
</dbReference>
<dbReference type="Gene3D" id="1.10.3210.10">
    <property type="entry name" value="Hypothetical protein af1432"/>
    <property type="match status" value="1"/>
</dbReference>
<reference evidence="3" key="1">
    <citation type="journal article" date="2011" name="PLoS Genet.">
        <title>Genomic analysis of the necrotrophic fungal pathogens Sclerotinia sclerotiorum and Botrytis cinerea.</title>
        <authorList>
            <person name="Amselem J."/>
            <person name="Cuomo C.A."/>
            <person name="van Kan J.A."/>
            <person name="Viaud M."/>
            <person name="Benito E.P."/>
            <person name="Couloux A."/>
            <person name="Coutinho P.M."/>
            <person name="de Vries R.P."/>
            <person name="Dyer P.S."/>
            <person name="Fillinger S."/>
            <person name="Fournier E."/>
            <person name="Gout L."/>
            <person name="Hahn M."/>
            <person name="Kohn L."/>
            <person name="Lapalu N."/>
            <person name="Plummer K.M."/>
            <person name="Pradier J.M."/>
            <person name="Quevillon E."/>
            <person name="Sharon A."/>
            <person name="Simon A."/>
            <person name="ten Have A."/>
            <person name="Tudzynski B."/>
            <person name="Tudzynski P."/>
            <person name="Wincker P."/>
            <person name="Andrew M."/>
            <person name="Anthouard V."/>
            <person name="Beever R.E."/>
            <person name="Beffa R."/>
            <person name="Benoit I."/>
            <person name="Bouzid O."/>
            <person name="Brault B."/>
            <person name="Chen Z."/>
            <person name="Choquer M."/>
            <person name="Collemare J."/>
            <person name="Cotton P."/>
            <person name="Danchin E.G."/>
            <person name="Da Silva C."/>
            <person name="Gautier A."/>
            <person name="Giraud C."/>
            <person name="Giraud T."/>
            <person name="Gonzalez C."/>
            <person name="Grossetete S."/>
            <person name="Guldener U."/>
            <person name="Henrissat B."/>
            <person name="Howlett B.J."/>
            <person name="Kodira C."/>
            <person name="Kretschmer M."/>
            <person name="Lappartient A."/>
            <person name="Leroch M."/>
            <person name="Levis C."/>
            <person name="Mauceli E."/>
            <person name="Neuveglise C."/>
            <person name="Oeser B."/>
            <person name="Pearson M."/>
            <person name="Poulain J."/>
            <person name="Poussereau N."/>
            <person name="Quesneville H."/>
            <person name="Rascle C."/>
            <person name="Schumacher J."/>
            <person name="Segurens B."/>
            <person name="Sexton A."/>
            <person name="Silva E."/>
            <person name="Sirven C."/>
            <person name="Soanes D.M."/>
            <person name="Talbot N.J."/>
            <person name="Templeton M."/>
            <person name="Yandava C."/>
            <person name="Yarden O."/>
            <person name="Zeng Q."/>
            <person name="Rollins J.A."/>
            <person name="Lebrun M.H."/>
            <person name="Dickman M."/>
        </authorList>
    </citation>
    <scope>NUCLEOTIDE SEQUENCE [LARGE SCALE GENOMIC DNA]</scope>
    <source>
        <strain evidence="3">ATCC 18683 / 1980 / Ss-1</strain>
    </source>
</reference>
<dbReference type="InterPro" id="IPR003607">
    <property type="entry name" value="HD/PDEase_dom"/>
</dbReference>
<dbReference type="AlphaFoldDB" id="A7EMW2"/>
<dbReference type="RefSeq" id="XP_001592420.1">
    <property type="nucleotide sequence ID" value="XM_001592370.1"/>
</dbReference>
<organism evidence="2 3">
    <name type="scientific">Sclerotinia sclerotiorum (strain ATCC 18683 / 1980 / Ss-1)</name>
    <name type="common">White mold</name>
    <name type="synonym">Whetzelinia sclerotiorum</name>
    <dbReference type="NCBI Taxonomy" id="665079"/>
    <lineage>
        <taxon>Eukaryota</taxon>
        <taxon>Fungi</taxon>
        <taxon>Dikarya</taxon>
        <taxon>Ascomycota</taxon>
        <taxon>Pezizomycotina</taxon>
        <taxon>Leotiomycetes</taxon>
        <taxon>Helotiales</taxon>
        <taxon>Sclerotiniaceae</taxon>
        <taxon>Sclerotinia</taxon>
    </lineage>
</organism>
<evidence type="ECO:0000313" key="3">
    <source>
        <dbReference type="Proteomes" id="UP000001312"/>
    </source>
</evidence>
<dbReference type="EMBL" id="CH476628">
    <property type="protein sequence ID" value="EDO04178.1"/>
    <property type="molecule type" value="Genomic_DNA"/>
</dbReference>
<dbReference type="PANTHER" id="PTHR35569:SF1">
    <property type="entry name" value="CYANAMIDE HYDRATASE DDI2-RELATED"/>
    <property type="match status" value="1"/>
</dbReference>
<dbReference type="NCBIfam" id="TIGR03401">
    <property type="entry name" value="cyanamide_fam"/>
    <property type="match status" value="1"/>
</dbReference>
<accession>A7EMW2</accession>
<dbReference type="InterPro" id="IPR006674">
    <property type="entry name" value="HD_domain"/>
</dbReference>
<dbReference type="OMA" id="PWAHTTH"/>
<sequence length="247" mass="27695">MTYDRQRAIESYGWTAVPSSLSQLLQTSSSAQTPASTLKITDLPFPTSPIIKTIQGYAHSELPPETYNHSMRVYHYGVAILTHAFPSWTSINPASKFLESYALTALLHDIGTIPKYLQETLLSFEFHGGFIAEKVLREAGVVREQREVVVEGIIRHQDLGEVGTQTRIGALVQLATVFDNMGMNPELVGEGTIENVVKEWPRLGWSKCFSHTIQQENAMKPWAHTTHLGVKDFPNGVLENKLMEKWD</sequence>
<keyword evidence="3" id="KW-1185">Reference proteome</keyword>
<dbReference type="InterPro" id="IPR017771">
    <property type="entry name" value="Cyanamide_hydratase_HD"/>
</dbReference>
<protein>
    <recommendedName>
        <fullName evidence="1">HD domain-containing protein</fullName>
    </recommendedName>
</protein>
<proteinExistence type="predicted"/>
<dbReference type="SMART" id="SM00471">
    <property type="entry name" value="HDc"/>
    <property type="match status" value="1"/>
</dbReference>
<dbReference type="FunCoup" id="A7EMW2">
    <property type="interactions" value="10"/>
</dbReference>
<dbReference type="Pfam" id="PF01966">
    <property type="entry name" value="HD"/>
    <property type="match status" value="1"/>
</dbReference>
<feature type="domain" description="HD" evidence="1">
    <location>
        <begin position="66"/>
        <end position="181"/>
    </location>
</feature>
<name>A7EMW2_SCLS1</name>
<dbReference type="InParanoid" id="A7EMW2"/>
<dbReference type="KEGG" id="ssl:SS1G_06661"/>
<evidence type="ECO:0000313" key="2">
    <source>
        <dbReference type="EMBL" id="EDO04178.1"/>
    </source>
</evidence>
<gene>
    <name evidence="2" type="ORF">SS1G_06661</name>
</gene>
<dbReference type="Proteomes" id="UP000001312">
    <property type="component" value="Unassembled WGS sequence"/>
</dbReference>
<dbReference type="CDD" id="cd00077">
    <property type="entry name" value="HDc"/>
    <property type="match status" value="1"/>
</dbReference>
<dbReference type="SUPFAM" id="SSF109604">
    <property type="entry name" value="HD-domain/PDEase-like"/>
    <property type="match status" value="1"/>
</dbReference>
<evidence type="ECO:0000259" key="1">
    <source>
        <dbReference type="PROSITE" id="PS51831"/>
    </source>
</evidence>
<dbReference type="PANTHER" id="PTHR35569">
    <property type="entry name" value="CYANAMIDE HYDRATASE DDI2-RELATED"/>
    <property type="match status" value="1"/>
</dbReference>